<keyword evidence="12" id="KW-0472">Membrane</keyword>
<evidence type="ECO:0000256" key="7">
    <source>
        <dbReference type="ARBA" id="ARBA00022840"/>
    </source>
</evidence>
<accession>A0AAD5KG33</accession>
<dbReference type="FunFam" id="3.40.50.300:FF:001805">
    <property type="entry name" value="Similar to DNA repair protein rad50"/>
    <property type="match status" value="1"/>
</dbReference>
<dbReference type="Gene3D" id="3.40.50.300">
    <property type="entry name" value="P-loop containing nucleotide triphosphate hydrolases"/>
    <property type="match status" value="1"/>
</dbReference>
<feature type="domain" description="Zinc-hook" evidence="14">
    <location>
        <begin position="673"/>
        <end position="773"/>
    </location>
</feature>
<dbReference type="GO" id="GO:0000794">
    <property type="term" value="C:condensed nuclear chromosome"/>
    <property type="evidence" value="ECO:0007669"/>
    <property type="project" value="TreeGrafter"/>
</dbReference>
<dbReference type="SUPFAM" id="SSF90112">
    <property type="entry name" value="Neurotransmitter-gated ion-channel transmembrane pore"/>
    <property type="match status" value="1"/>
</dbReference>
<evidence type="ECO:0000256" key="11">
    <source>
        <dbReference type="SAM" id="Coils"/>
    </source>
</evidence>
<dbReference type="InterPro" id="IPR038050">
    <property type="entry name" value="Neuro_actylchol_rec"/>
</dbReference>
<dbReference type="InterPro" id="IPR036719">
    <property type="entry name" value="Neuro-gated_channel_TM_sf"/>
</dbReference>
<feature type="coiled-coil region" evidence="11">
    <location>
        <begin position="1014"/>
        <end position="1139"/>
    </location>
</feature>
<dbReference type="Pfam" id="PF02932">
    <property type="entry name" value="Neur_chan_memb"/>
    <property type="match status" value="1"/>
</dbReference>
<feature type="signal peptide" evidence="13">
    <location>
        <begin position="1"/>
        <end position="26"/>
    </location>
</feature>
<keyword evidence="7" id="KW-0067">ATP-binding</keyword>
<dbReference type="PANTHER" id="PTHR18867">
    <property type="entry name" value="RAD50"/>
    <property type="match status" value="1"/>
</dbReference>
<dbReference type="GO" id="GO:0016887">
    <property type="term" value="F:ATP hydrolysis activity"/>
    <property type="evidence" value="ECO:0007669"/>
    <property type="project" value="InterPro"/>
</dbReference>
<evidence type="ECO:0000256" key="13">
    <source>
        <dbReference type="SAM" id="SignalP"/>
    </source>
</evidence>
<dbReference type="Pfam" id="PF02931">
    <property type="entry name" value="Neur_chan_LBD"/>
    <property type="match status" value="1"/>
</dbReference>
<dbReference type="SUPFAM" id="SSF63712">
    <property type="entry name" value="Nicotinic receptor ligand binding domain-like"/>
    <property type="match status" value="2"/>
</dbReference>
<evidence type="ECO:0000256" key="4">
    <source>
        <dbReference type="ARBA" id="ARBA00022763"/>
    </source>
</evidence>
<keyword evidence="4" id="KW-0227">DNA damage</keyword>
<evidence type="ECO:0000256" key="6">
    <source>
        <dbReference type="ARBA" id="ARBA00022833"/>
    </source>
</evidence>
<dbReference type="GO" id="GO:0030870">
    <property type="term" value="C:Mre11 complex"/>
    <property type="evidence" value="ECO:0007669"/>
    <property type="project" value="InterPro"/>
</dbReference>
<evidence type="ECO:0000256" key="8">
    <source>
        <dbReference type="ARBA" id="ARBA00023054"/>
    </source>
</evidence>
<reference evidence="15" key="1">
    <citation type="submission" date="2022-05" db="EMBL/GenBank/DDBJ databases">
        <title>A multi-omics perspective on studying reproductive biology in Daphnia sinensis.</title>
        <authorList>
            <person name="Jia J."/>
        </authorList>
    </citation>
    <scope>NUCLEOTIDE SEQUENCE</scope>
    <source>
        <strain evidence="15">WSL</strain>
    </source>
</reference>
<keyword evidence="5" id="KW-0378">Hydrolase</keyword>
<feature type="binding site" evidence="10">
    <location>
        <position position="720"/>
    </location>
    <ligand>
        <name>Zn(2+)</name>
        <dbReference type="ChEBI" id="CHEBI:29105"/>
    </ligand>
</feature>
<evidence type="ECO:0000256" key="5">
    <source>
        <dbReference type="ARBA" id="ARBA00022801"/>
    </source>
</evidence>
<evidence type="ECO:0000259" key="14">
    <source>
        <dbReference type="PROSITE" id="PS51131"/>
    </source>
</evidence>
<evidence type="ECO:0000256" key="9">
    <source>
        <dbReference type="ARBA" id="ARBA00023204"/>
    </source>
</evidence>
<keyword evidence="2 10" id="KW-0479">Metal-binding</keyword>
<dbReference type="Pfam" id="PF13558">
    <property type="entry name" value="SbcC_Walker_B"/>
    <property type="match status" value="1"/>
</dbReference>
<dbReference type="Gene3D" id="1.20.58.390">
    <property type="entry name" value="Neurotransmitter-gated ion-channel transmembrane domain"/>
    <property type="match status" value="1"/>
</dbReference>
<protein>
    <recommendedName>
        <fullName evidence="14">Zinc-hook domain-containing protein</fullName>
    </recommendedName>
</protein>
<dbReference type="GO" id="GO:0051880">
    <property type="term" value="F:G-quadruplex DNA binding"/>
    <property type="evidence" value="ECO:0007669"/>
    <property type="project" value="TreeGrafter"/>
</dbReference>
<feature type="coiled-coil region" evidence="11">
    <location>
        <begin position="793"/>
        <end position="932"/>
    </location>
</feature>
<dbReference type="GO" id="GO:0016020">
    <property type="term" value="C:membrane"/>
    <property type="evidence" value="ECO:0007669"/>
    <property type="project" value="UniProtKB-SubCell"/>
</dbReference>
<dbReference type="InterPro" id="IPR013134">
    <property type="entry name" value="Zn_hook_RAD50"/>
</dbReference>
<keyword evidence="13" id="KW-0732">Signal</keyword>
<dbReference type="Gene3D" id="2.70.170.10">
    <property type="entry name" value="Neurotransmitter-gated ion-channel ligand-binding domain"/>
    <property type="match status" value="2"/>
</dbReference>
<dbReference type="PROSITE" id="PS51131">
    <property type="entry name" value="ZN_HOOK"/>
    <property type="match status" value="1"/>
</dbReference>
<evidence type="ECO:0000313" key="16">
    <source>
        <dbReference type="Proteomes" id="UP000820818"/>
    </source>
</evidence>
<name>A0AAD5KG33_9CRUS</name>
<keyword evidence="12" id="KW-0812">Transmembrane</keyword>
<evidence type="ECO:0000256" key="3">
    <source>
        <dbReference type="ARBA" id="ARBA00022741"/>
    </source>
</evidence>
<evidence type="ECO:0000313" key="15">
    <source>
        <dbReference type="EMBL" id="KAI9551179.1"/>
    </source>
</evidence>
<dbReference type="Proteomes" id="UP000820818">
    <property type="component" value="Unassembled WGS sequence"/>
</dbReference>
<dbReference type="PANTHER" id="PTHR18867:SF12">
    <property type="entry name" value="DNA REPAIR PROTEIN RAD50"/>
    <property type="match status" value="1"/>
</dbReference>
<keyword evidence="9" id="KW-0234">DNA repair</keyword>
<keyword evidence="16" id="KW-1185">Reference proteome</keyword>
<feature type="chain" id="PRO_5041941603" description="Zinc-hook domain-containing protein" evidence="13">
    <location>
        <begin position="27"/>
        <end position="1360"/>
    </location>
</feature>
<gene>
    <name evidence="15" type="ORF">GHT06_007181</name>
</gene>
<sequence>MLRSHKMTQRIWIAFVTVLAIPGNRGDDGEYTRPIVSHEYRLIQHLMANYDRSVRPSRNAAEPLNITFGLALTQIIDVVNLLNQAEEGDLSNYVPNGEWDLIDLVVERNVVFYSCCEEPYPDITFHIVLRRRPLFYVFNLILPCVLITGIALMSFYMPSDSGEKVTLGITTLLSMTVFLMVIGESMPPTSEKLPLIVKSSTAFNSYLCRYVKCQDEIRKQIGEVKAKMKDIEKMVDRYKMQKDQAEEFQNDQRRQSERKAKLEAEMQQLQQNKAELEAKLKQSMDQYREAERMKGEIQKKKTRMEELERNRHDLESDITRVIAASVEELEREIRRFQMTKGDREKELNILQRELQQVDQEGKANATAQQEQLVQLGKLQSEEEQHINRIKQRDALLGNLAQRYKWDKDGAPFPSNEPLSPVQVSRYQSLLKQTVDQEKHKESVLKQELDDEERKLLNSLNKLREECVRLEQDIKTKESSLSSFQREVSEIEAKLGAMEENSRQVNLLERQQADAQALVDRAKRELNEAELIDDIDKAKSEKMIQEAELDHLRSQLKKVMSQRDIRVKLDMHQKELSGKKTQERRLMSRETVEDAIKILVGDNGNKDNLLSYYNGRLNSITTSLSNKQQCLTKLGQEGATCQANLKNIRNQLEAKQNELSAYQQKLKDAGSSGAAELETDISRLALEIQDLDDQRGLVHGSEKMYHHFIDKMEKQRAHSDCPLCHREFDDSDEAQMLKEEMKNRVEAMPAKKADLDRKIAEKKNKHGQLLQLRPVAQSVAKLTDVEIPRLQTALQELESRSNTIQSDLRELEESIEFLKNEEDIGKKAHPDIIQLDALKNDIKKLQSQVDSIQAQLGLSGSEGDLTVEEVQEQVEKAEATYRSTTQSIESMNERYNEHQGKLTQLQQNVNRLMERKLQLNNNLQQRGNLLERKSTLETDVEQALFDIEEWKQKLEPMVAKQLAAQAAHSEAQKRRSALTEQARNKIEELLNQSRGLASLDKEIEKWGADGKVAQLRHSQQEVDRLKTEKLALEQRKKEIQEKIKKLELALSNCENEERNLRNNLKLIVNTTDREVVKQELEHLNTALETFKLPQLVKEIQGLEGQLERCKIKLGELGGTFQEIQKSIRELEVKLQREEFATAEERYLDEVKDYEVHQAISEDLGNFYNALESALMKFHKERMSVINRMVREMWHSTYKGKDIDYVEIRAEESAGTSGNTRRQYNYRVVMVKNGVEMDMRGRCSAGQKVLASLIIRMALAEAFSSKCGVLALDEPTTNLDEDNIASLSDTILELSNAITRQKRKFQLIVITHDEKFLERMSRDKRMERFYRVDRNRFNMSEIRQFDVMGGSQSTNIAKKMLK</sequence>
<dbReference type="GO" id="GO:0005524">
    <property type="term" value="F:ATP binding"/>
    <property type="evidence" value="ECO:0007669"/>
    <property type="project" value="UniProtKB-KW"/>
</dbReference>
<proteinExistence type="predicted"/>
<keyword evidence="6 10" id="KW-0862">Zinc</keyword>
<feature type="coiled-coil region" evidence="11">
    <location>
        <begin position="637"/>
        <end position="693"/>
    </location>
</feature>
<keyword evidence="8 11" id="KW-0175">Coiled coil</keyword>
<dbReference type="Gene3D" id="1.10.287.1490">
    <property type="match status" value="2"/>
</dbReference>
<feature type="binding site" evidence="10">
    <location>
        <position position="723"/>
    </location>
    <ligand>
        <name>Zn(2+)</name>
        <dbReference type="ChEBI" id="CHEBI:29105"/>
    </ligand>
</feature>
<evidence type="ECO:0000256" key="2">
    <source>
        <dbReference type="ARBA" id="ARBA00022723"/>
    </source>
</evidence>
<dbReference type="InterPro" id="IPR006202">
    <property type="entry name" value="Neur_chan_lig-bd"/>
</dbReference>
<dbReference type="GO" id="GO:0046872">
    <property type="term" value="F:metal ion binding"/>
    <property type="evidence" value="ECO:0007669"/>
    <property type="project" value="UniProtKB-UniRule"/>
</dbReference>
<dbReference type="GO" id="GO:0003691">
    <property type="term" value="F:double-stranded telomeric DNA binding"/>
    <property type="evidence" value="ECO:0007669"/>
    <property type="project" value="TreeGrafter"/>
</dbReference>
<dbReference type="GO" id="GO:0005230">
    <property type="term" value="F:extracellular ligand-gated monoatomic ion channel activity"/>
    <property type="evidence" value="ECO:0007669"/>
    <property type="project" value="InterPro"/>
</dbReference>
<dbReference type="GO" id="GO:0007004">
    <property type="term" value="P:telomere maintenance via telomerase"/>
    <property type="evidence" value="ECO:0007669"/>
    <property type="project" value="TreeGrafter"/>
</dbReference>
<keyword evidence="3" id="KW-0547">Nucleotide-binding</keyword>
<dbReference type="CDD" id="cd19051">
    <property type="entry name" value="LGIC_TM_cation"/>
    <property type="match status" value="1"/>
</dbReference>
<dbReference type="EMBL" id="WJBH02000036">
    <property type="protein sequence ID" value="KAI9551179.1"/>
    <property type="molecule type" value="Genomic_DNA"/>
</dbReference>
<keyword evidence="12" id="KW-1133">Transmembrane helix</keyword>
<dbReference type="InterPro" id="IPR004584">
    <property type="entry name" value="Rad50_eukaryotes"/>
</dbReference>
<feature type="transmembrane region" description="Helical" evidence="12">
    <location>
        <begin position="134"/>
        <end position="153"/>
    </location>
</feature>
<organism evidence="15 16">
    <name type="scientific">Daphnia sinensis</name>
    <dbReference type="NCBI Taxonomy" id="1820382"/>
    <lineage>
        <taxon>Eukaryota</taxon>
        <taxon>Metazoa</taxon>
        <taxon>Ecdysozoa</taxon>
        <taxon>Arthropoda</taxon>
        <taxon>Crustacea</taxon>
        <taxon>Branchiopoda</taxon>
        <taxon>Diplostraca</taxon>
        <taxon>Cladocera</taxon>
        <taxon>Anomopoda</taxon>
        <taxon>Daphniidae</taxon>
        <taxon>Daphnia</taxon>
        <taxon>Daphnia similis group</taxon>
    </lineage>
</organism>
<dbReference type="InterPro" id="IPR006029">
    <property type="entry name" value="Neurotrans-gated_channel_TM"/>
</dbReference>
<dbReference type="NCBIfam" id="TIGR00606">
    <property type="entry name" value="rad50"/>
    <property type="match status" value="1"/>
</dbReference>
<feature type="coiled-coil region" evidence="11">
    <location>
        <begin position="214"/>
        <end position="360"/>
    </location>
</feature>
<dbReference type="SUPFAM" id="SSF52540">
    <property type="entry name" value="P-loop containing nucleoside triphosphate hydrolases"/>
    <property type="match status" value="1"/>
</dbReference>
<comment type="subcellular location">
    <subcellularLocation>
        <location evidence="1">Membrane</location>
        <topology evidence="1">Multi-pass membrane protein</topology>
    </subcellularLocation>
</comment>
<evidence type="ECO:0000256" key="1">
    <source>
        <dbReference type="ARBA" id="ARBA00004141"/>
    </source>
</evidence>
<dbReference type="GO" id="GO:0006302">
    <property type="term" value="P:double-strand break repair"/>
    <property type="evidence" value="ECO:0007669"/>
    <property type="project" value="TreeGrafter"/>
</dbReference>
<dbReference type="InterPro" id="IPR027417">
    <property type="entry name" value="P-loop_NTPase"/>
</dbReference>
<dbReference type="GO" id="GO:0043047">
    <property type="term" value="F:single-stranded telomeric DNA binding"/>
    <property type="evidence" value="ECO:0007669"/>
    <property type="project" value="TreeGrafter"/>
</dbReference>
<evidence type="ECO:0000256" key="10">
    <source>
        <dbReference type="PROSITE-ProRule" id="PRU00471"/>
    </source>
</evidence>
<dbReference type="GO" id="GO:0000722">
    <property type="term" value="P:telomere maintenance via recombination"/>
    <property type="evidence" value="ECO:0007669"/>
    <property type="project" value="TreeGrafter"/>
</dbReference>
<feature type="coiled-coil region" evidence="11">
    <location>
        <begin position="434"/>
        <end position="561"/>
    </location>
</feature>
<evidence type="ECO:0000256" key="12">
    <source>
        <dbReference type="SAM" id="Phobius"/>
    </source>
</evidence>
<dbReference type="GO" id="GO:0070192">
    <property type="term" value="P:chromosome organization involved in meiotic cell cycle"/>
    <property type="evidence" value="ECO:0007669"/>
    <property type="project" value="TreeGrafter"/>
</dbReference>
<comment type="caution">
    <text evidence="15">The sequence shown here is derived from an EMBL/GenBank/DDBJ whole genome shotgun (WGS) entry which is preliminary data.</text>
</comment>
<dbReference type="InterPro" id="IPR036734">
    <property type="entry name" value="Neur_chan_lig-bd_sf"/>
</dbReference>